<dbReference type="PANTHER" id="PTHR46902:SF1">
    <property type="entry name" value="DOMON DOMAIN-CONTAINING PROTEIN FRRS1L"/>
    <property type="match status" value="1"/>
</dbReference>
<dbReference type="CDD" id="cd09628">
    <property type="entry name" value="DOMON_SDR_2_like"/>
    <property type="match status" value="1"/>
</dbReference>
<evidence type="ECO:0000313" key="3">
    <source>
        <dbReference type="EnsemblMetazoa" id="CJA18124a.1"/>
    </source>
</evidence>
<keyword evidence="4" id="KW-1185">Reference proteome</keyword>
<protein>
    <submittedName>
        <fullName evidence="3">DOMON domain-containing protein</fullName>
    </submittedName>
</protein>
<dbReference type="GO" id="GO:1900449">
    <property type="term" value="P:regulation of glutamate receptor signaling pathway"/>
    <property type="evidence" value="ECO:0007669"/>
    <property type="project" value="InterPro"/>
</dbReference>
<dbReference type="Pfam" id="PF03351">
    <property type="entry name" value="DOMON"/>
    <property type="match status" value="1"/>
</dbReference>
<evidence type="ECO:0000313" key="4">
    <source>
        <dbReference type="Proteomes" id="UP000005237"/>
    </source>
</evidence>
<accession>A0A8R1I1E6</accession>
<evidence type="ECO:0000259" key="2">
    <source>
        <dbReference type="Pfam" id="PF03351"/>
    </source>
</evidence>
<dbReference type="Proteomes" id="UP000005237">
    <property type="component" value="Unassembled WGS sequence"/>
</dbReference>
<dbReference type="AlphaFoldDB" id="A0A8R1I1E6"/>
<evidence type="ECO:0000256" key="1">
    <source>
        <dbReference type="SAM" id="MobiDB-lite"/>
    </source>
</evidence>
<dbReference type="PANTHER" id="PTHR46902">
    <property type="entry name" value="DOMON DOMAIN-CONTAINING PROTEIN FRRS1L"/>
    <property type="match status" value="1"/>
</dbReference>
<dbReference type="InterPro" id="IPR042789">
    <property type="entry name" value="FRRS1L"/>
</dbReference>
<dbReference type="EnsemblMetazoa" id="CJA18124a.1">
    <property type="protein sequence ID" value="CJA18124a.1"/>
    <property type="gene ID" value="WBGene00137328"/>
</dbReference>
<reference evidence="4" key="1">
    <citation type="submission" date="2010-08" db="EMBL/GenBank/DDBJ databases">
        <authorList>
            <consortium name="Caenorhabditis japonica Sequencing Consortium"/>
            <person name="Wilson R.K."/>
        </authorList>
    </citation>
    <scope>NUCLEOTIDE SEQUENCE [LARGE SCALE GENOMIC DNA]</scope>
    <source>
        <strain evidence="4">DF5081</strain>
    </source>
</reference>
<name>A0A8R1I1E6_CAEJA</name>
<feature type="region of interest" description="Disordered" evidence="1">
    <location>
        <begin position="514"/>
        <end position="533"/>
    </location>
</feature>
<organism evidence="3 4">
    <name type="scientific">Caenorhabditis japonica</name>
    <dbReference type="NCBI Taxonomy" id="281687"/>
    <lineage>
        <taxon>Eukaryota</taxon>
        <taxon>Metazoa</taxon>
        <taxon>Ecdysozoa</taxon>
        <taxon>Nematoda</taxon>
        <taxon>Chromadorea</taxon>
        <taxon>Rhabditida</taxon>
        <taxon>Rhabditina</taxon>
        <taxon>Rhabditomorpha</taxon>
        <taxon>Rhabditoidea</taxon>
        <taxon>Rhabditidae</taxon>
        <taxon>Peloderinae</taxon>
        <taxon>Caenorhabditis</taxon>
    </lineage>
</organism>
<dbReference type="InterPro" id="IPR005018">
    <property type="entry name" value="DOMON_domain"/>
</dbReference>
<reference evidence="3" key="2">
    <citation type="submission" date="2022-06" db="UniProtKB">
        <authorList>
            <consortium name="EnsemblMetazoa"/>
        </authorList>
    </citation>
    <scope>IDENTIFICATION</scope>
    <source>
        <strain evidence="3">DF5081</strain>
    </source>
</reference>
<feature type="domain" description="DOMON" evidence="2">
    <location>
        <begin position="380"/>
        <end position="495"/>
    </location>
</feature>
<sequence>MECREALEQEVKRHRCWKSKSVKKMNFDNIETSTSIQYVLESYTEARSVSEATEAANFSGLEEPSCSMMSSLSPWDFEVIPSQNFVDQVRIFEMPGSSQVNPCSACNSVGTIHCFNCRGYGTDKCSFCRGTGMKSGVAHPAVYTHPMIATFPHADISRGYSSSSTAMVRHGGSGSGSNTYGIGTPMHFMSKTGVPPPGIGTHDLCYMCHGRGIKECHQCKGGGKKPCTSCSGTGSIKNYTRIKVYFKNSRSEHYTTCEVPEKLLLGAEGKLIFDEEADYVAPISKYPQEDVNKISRQFCEQHLQKCMGVCRVIRMHLLFLTAATLIVNIGKIGSIFINGTGCGTTKMCLFRPRGCDPNLDCTIGVALSIVGPNQMNVQMVAATIVPPVQQQYIAIAFSHDKLMGNDSVSECVISNMGEFVGYEPEVYLSYNKGKSNDRVFLNDDEHAEMFTNLAGEVVDNRLVCEFTQQVMPQIDNKNGLVWNLNSPFYLMAATGSAQPDEVNVHELNRDSHSFPITSTETINPKSFANNNLN</sequence>
<proteinExistence type="predicted"/>